<sequence>MVKHWTGQYGQMLEKRRGLSVENIPDVDDSLGDDANTMSNVRNKSSTFLKSVSTGKSTISTVQHNSVTSPLKSNSTGKRTISTVQDKSAKSPSKLNYTGKSTISTVQDKSVTSNSTVKSSISTVQDASVLSSSKSNHSSRVKSLDSENEVGANLECDISNSLALDHDSRLDEGQVKIECIADIHSTVNSR</sequence>
<organism evidence="2">
    <name type="scientific">Cacopsylla melanoneura</name>
    <dbReference type="NCBI Taxonomy" id="428564"/>
    <lineage>
        <taxon>Eukaryota</taxon>
        <taxon>Metazoa</taxon>
        <taxon>Ecdysozoa</taxon>
        <taxon>Arthropoda</taxon>
        <taxon>Hexapoda</taxon>
        <taxon>Insecta</taxon>
        <taxon>Pterygota</taxon>
        <taxon>Neoptera</taxon>
        <taxon>Paraneoptera</taxon>
        <taxon>Hemiptera</taxon>
        <taxon>Sternorrhyncha</taxon>
        <taxon>Psylloidea</taxon>
        <taxon>Psyllidae</taxon>
        <taxon>Psyllinae</taxon>
        <taxon>Cacopsylla</taxon>
    </lineage>
</organism>
<evidence type="ECO:0000256" key="1">
    <source>
        <dbReference type="SAM" id="MobiDB-lite"/>
    </source>
</evidence>
<evidence type="ECO:0000313" key="2">
    <source>
        <dbReference type="EMBL" id="CAG6663450.1"/>
    </source>
</evidence>
<feature type="compositionally biased region" description="Polar residues" evidence="1">
    <location>
        <begin position="66"/>
        <end position="109"/>
    </location>
</feature>
<name>A0A8D8S7Y7_9HEMI</name>
<dbReference type="EMBL" id="HBUF01205231">
    <property type="protein sequence ID" value="CAG6663450.1"/>
    <property type="molecule type" value="Transcribed_RNA"/>
</dbReference>
<feature type="region of interest" description="Disordered" evidence="1">
    <location>
        <begin position="66"/>
        <end position="147"/>
    </location>
</feature>
<feature type="compositionally biased region" description="Low complexity" evidence="1">
    <location>
        <begin position="110"/>
        <end position="138"/>
    </location>
</feature>
<proteinExistence type="predicted"/>
<accession>A0A8D8S7Y7</accession>
<dbReference type="AlphaFoldDB" id="A0A8D8S7Y7"/>
<protein>
    <submittedName>
        <fullName evidence="2">Uncharacterized protein</fullName>
    </submittedName>
</protein>
<reference evidence="2" key="1">
    <citation type="submission" date="2021-05" db="EMBL/GenBank/DDBJ databases">
        <authorList>
            <person name="Alioto T."/>
            <person name="Alioto T."/>
            <person name="Gomez Garrido J."/>
        </authorList>
    </citation>
    <scope>NUCLEOTIDE SEQUENCE</scope>
</reference>